<protein>
    <submittedName>
        <fullName evidence="1">Uncharacterized protein</fullName>
    </submittedName>
</protein>
<evidence type="ECO:0000313" key="1">
    <source>
        <dbReference type="EMBL" id="GEK16081.1"/>
    </source>
</evidence>
<dbReference type="AlphaFoldDB" id="A0A510URJ6"/>
<comment type="caution">
    <text evidence="1">The sequence shown here is derived from an EMBL/GenBank/DDBJ whole genome shotgun (WGS) entry which is preliminary data.</text>
</comment>
<organism evidence="1 2">
    <name type="scientific">Aliivibrio fischeri</name>
    <name type="common">Vibrio fischeri</name>
    <dbReference type="NCBI Taxonomy" id="668"/>
    <lineage>
        <taxon>Bacteria</taxon>
        <taxon>Pseudomonadati</taxon>
        <taxon>Pseudomonadota</taxon>
        <taxon>Gammaproteobacteria</taxon>
        <taxon>Vibrionales</taxon>
        <taxon>Vibrionaceae</taxon>
        <taxon>Aliivibrio</taxon>
    </lineage>
</organism>
<evidence type="ECO:0000313" key="2">
    <source>
        <dbReference type="Proteomes" id="UP000321787"/>
    </source>
</evidence>
<sequence length="46" mass="5088">MALVIKCEKGQLNITSVPDPKSYSYPTTNSDFEKNIVEFKGVGPKL</sequence>
<accession>A0A510URJ6</accession>
<gene>
    <name evidence="1" type="ORF">AFI02nite_41170</name>
</gene>
<proteinExistence type="predicted"/>
<reference evidence="1 2" key="1">
    <citation type="submission" date="2019-07" db="EMBL/GenBank/DDBJ databases">
        <title>Whole genome shotgun sequence of Aliivibrio fischeri NBRC 101058.</title>
        <authorList>
            <person name="Hosoyama A."/>
            <person name="Uohara A."/>
            <person name="Ohji S."/>
            <person name="Ichikawa N."/>
        </authorList>
    </citation>
    <scope>NUCLEOTIDE SEQUENCE [LARGE SCALE GENOMIC DNA]</scope>
    <source>
        <strain evidence="1 2">NBRC 101058</strain>
    </source>
</reference>
<dbReference type="EMBL" id="BJTZ01000062">
    <property type="protein sequence ID" value="GEK16081.1"/>
    <property type="molecule type" value="Genomic_DNA"/>
</dbReference>
<dbReference type="Proteomes" id="UP000321787">
    <property type="component" value="Unassembled WGS sequence"/>
</dbReference>
<name>A0A510URJ6_ALIFS</name>